<dbReference type="Gene3D" id="1.20.890.10">
    <property type="entry name" value="cAMP-dependent protein kinase regulatory subunit, dimerization-anchoring domain"/>
    <property type="match status" value="1"/>
</dbReference>
<dbReference type="Gene3D" id="1.20.920.60">
    <property type="match status" value="1"/>
</dbReference>
<dbReference type="InterPro" id="IPR007858">
    <property type="entry name" value="Dpy-30_motif"/>
</dbReference>
<organism evidence="3">
    <name type="scientific">Eutreptiella gymnastica</name>
    <dbReference type="NCBI Taxonomy" id="73025"/>
    <lineage>
        <taxon>Eukaryota</taxon>
        <taxon>Discoba</taxon>
        <taxon>Euglenozoa</taxon>
        <taxon>Euglenida</taxon>
        <taxon>Spirocuta</taxon>
        <taxon>Euglenophyceae</taxon>
        <taxon>Eutreptiales</taxon>
        <taxon>Eutreptiaceae</taxon>
        <taxon>Eutreptiella</taxon>
    </lineage>
</organism>
<evidence type="ECO:0000313" key="3">
    <source>
        <dbReference type="EMBL" id="CAE0836259.1"/>
    </source>
</evidence>
<protein>
    <submittedName>
        <fullName evidence="3">Uncharacterized protein</fullName>
    </submittedName>
</protein>
<dbReference type="Pfam" id="PF05186">
    <property type="entry name" value="Dpy-30"/>
    <property type="match status" value="1"/>
</dbReference>
<evidence type="ECO:0000256" key="1">
    <source>
        <dbReference type="SAM" id="Coils"/>
    </source>
</evidence>
<keyword evidence="1" id="KW-0175">Coiled coil</keyword>
<feature type="coiled-coil region" evidence="1">
    <location>
        <begin position="48"/>
        <end position="125"/>
    </location>
</feature>
<sequence length="345" mass="40461">MPFANIDTAFLKDEIGPILAKGLAETVIACPSDPVEYLAIWLLHHLHMQELEDKKLVAIEKEEKAREEWTKSRQKKQAEATHVIQREWKHFVKAEEDRKFREKKLLEQVQDKERELEESDEYREENIQIDETEGMSELEREKGLEKARAALHFKKAQAMVQKLDKSNIAEFKQMKKVSTNIFKVVKCCFYFFGSKPKEVKHWMQIRAAIKPALFLEKALAFEPIGPKKKRLCTRVRRILRGVNDEQVRSESVAVFLLYQWCLTAVELRALHDEEVKLKKELGKEVEEEEEDEEDPENVDEADKDPDEEEQKLIEEEEKARLAEEEAKWKAEHGDEDDDKGDEDEG</sequence>
<evidence type="ECO:0000256" key="2">
    <source>
        <dbReference type="SAM" id="MobiDB-lite"/>
    </source>
</evidence>
<feature type="compositionally biased region" description="Basic and acidic residues" evidence="2">
    <location>
        <begin position="310"/>
        <end position="332"/>
    </location>
</feature>
<gene>
    <name evidence="3" type="ORF">EGYM00163_LOCUS47623</name>
</gene>
<dbReference type="AlphaFoldDB" id="A0A7S4GGE4"/>
<dbReference type="InterPro" id="IPR049630">
    <property type="entry name" value="DYDC-like_DD"/>
</dbReference>
<accession>A0A7S4GGE4</accession>
<reference evidence="3" key="1">
    <citation type="submission" date="2021-01" db="EMBL/GenBank/DDBJ databases">
        <authorList>
            <person name="Corre E."/>
            <person name="Pelletier E."/>
            <person name="Niang G."/>
            <person name="Scheremetjew M."/>
            <person name="Finn R."/>
            <person name="Kale V."/>
            <person name="Holt S."/>
            <person name="Cochrane G."/>
            <person name="Meng A."/>
            <person name="Brown T."/>
            <person name="Cohen L."/>
        </authorList>
    </citation>
    <scope>NUCLEOTIDE SEQUENCE</scope>
    <source>
        <strain evidence="3">CCMP1594</strain>
    </source>
</reference>
<feature type="compositionally biased region" description="Acidic residues" evidence="2">
    <location>
        <begin position="333"/>
        <end position="345"/>
    </location>
</feature>
<dbReference type="CDD" id="cd22966">
    <property type="entry name" value="DD_DYDC-like"/>
    <property type="match status" value="1"/>
</dbReference>
<feature type="region of interest" description="Disordered" evidence="2">
    <location>
        <begin position="281"/>
        <end position="345"/>
    </location>
</feature>
<proteinExistence type="predicted"/>
<feature type="compositionally biased region" description="Acidic residues" evidence="2">
    <location>
        <begin position="285"/>
        <end position="309"/>
    </location>
</feature>
<name>A0A7S4GGE4_9EUGL</name>
<dbReference type="EMBL" id="HBJA01138317">
    <property type="protein sequence ID" value="CAE0836259.1"/>
    <property type="molecule type" value="Transcribed_RNA"/>
</dbReference>